<evidence type="ECO:0000256" key="2">
    <source>
        <dbReference type="SAM" id="Phobius"/>
    </source>
</evidence>
<name>A0AAV9G9F6_9PEZI</name>
<evidence type="ECO:0000259" key="3">
    <source>
        <dbReference type="Pfam" id="PF26607"/>
    </source>
</evidence>
<dbReference type="EMBL" id="MU865985">
    <property type="protein sequence ID" value="KAK4443870.1"/>
    <property type="molecule type" value="Genomic_DNA"/>
</dbReference>
<dbReference type="Pfam" id="PF26607">
    <property type="entry name" value="DUF8189"/>
    <property type="match status" value="1"/>
</dbReference>
<feature type="compositionally biased region" description="Polar residues" evidence="1">
    <location>
        <begin position="12"/>
        <end position="29"/>
    </location>
</feature>
<organism evidence="4 5">
    <name type="scientific">Podospora aff. communis PSN243</name>
    <dbReference type="NCBI Taxonomy" id="3040156"/>
    <lineage>
        <taxon>Eukaryota</taxon>
        <taxon>Fungi</taxon>
        <taxon>Dikarya</taxon>
        <taxon>Ascomycota</taxon>
        <taxon>Pezizomycotina</taxon>
        <taxon>Sordariomycetes</taxon>
        <taxon>Sordariomycetidae</taxon>
        <taxon>Sordariales</taxon>
        <taxon>Podosporaceae</taxon>
        <taxon>Podospora</taxon>
    </lineage>
</organism>
<comment type="caution">
    <text evidence="4">The sequence shown here is derived from an EMBL/GenBank/DDBJ whole genome shotgun (WGS) entry which is preliminary data.</text>
</comment>
<protein>
    <recommendedName>
        <fullName evidence="3">PLL-like beta propeller domain-containing protein</fullName>
    </recommendedName>
</protein>
<keyword evidence="2" id="KW-1133">Transmembrane helix</keyword>
<feature type="domain" description="PLL-like beta propeller" evidence="3">
    <location>
        <begin position="218"/>
        <end position="446"/>
    </location>
</feature>
<dbReference type="SUPFAM" id="SSF89372">
    <property type="entry name" value="Fucose-specific lectin"/>
    <property type="match status" value="2"/>
</dbReference>
<keyword evidence="2" id="KW-0472">Membrane</keyword>
<keyword evidence="2" id="KW-0812">Transmembrane</keyword>
<reference evidence="4" key="2">
    <citation type="submission" date="2023-05" db="EMBL/GenBank/DDBJ databases">
        <authorList>
            <consortium name="Lawrence Berkeley National Laboratory"/>
            <person name="Steindorff A."/>
            <person name="Hensen N."/>
            <person name="Bonometti L."/>
            <person name="Westerberg I."/>
            <person name="Brannstrom I.O."/>
            <person name="Guillou S."/>
            <person name="Cros-Aarteil S."/>
            <person name="Calhoun S."/>
            <person name="Haridas S."/>
            <person name="Kuo A."/>
            <person name="Mondo S."/>
            <person name="Pangilinan J."/>
            <person name="Riley R."/>
            <person name="Labutti K."/>
            <person name="Andreopoulos B."/>
            <person name="Lipzen A."/>
            <person name="Chen C."/>
            <person name="Yanf M."/>
            <person name="Daum C."/>
            <person name="Ng V."/>
            <person name="Clum A."/>
            <person name="Ohm R."/>
            <person name="Martin F."/>
            <person name="Silar P."/>
            <person name="Natvig D."/>
            <person name="Lalanne C."/>
            <person name="Gautier V."/>
            <person name="Ament-Velasquez S.L."/>
            <person name="Kruys A."/>
            <person name="Hutchinson M.I."/>
            <person name="Powell A.J."/>
            <person name="Barry K."/>
            <person name="Miller A.N."/>
            <person name="Grigoriev I.V."/>
            <person name="Debuchy R."/>
            <person name="Gladieux P."/>
            <person name="Thoren M.H."/>
            <person name="Johannesson H."/>
        </authorList>
    </citation>
    <scope>NUCLEOTIDE SEQUENCE</scope>
    <source>
        <strain evidence="4">PSN243</strain>
    </source>
</reference>
<evidence type="ECO:0000313" key="4">
    <source>
        <dbReference type="EMBL" id="KAK4443870.1"/>
    </source>
</evidence>
<dbReference type="AlphaFoldDB" id="A0AAV9G9F6"/>
<dbReference type="Proteomes" id="UP001321760">
    <property type="component" value="Unassembled WGS sequence"/>
</dbReference>
<keyword evidence="5" id="KW-1185">Reference proteome</keyword>
<gene>
    <name evidence="4" type="ORF">QBC34DRAFT_498704</name>
</gene>
<accession>A0AAV9G9F6</accession>
<dbReference type="Gene3D" id="2.120.10.70">
    <property type="entry name" value="Fucose-specific lectin"/>
    <property type="match status" value="1"/>
</dbReference>
<evidence type="ECO:0000313" key="5">
    <source>
        <dbReference type="Proteomes" id="UP001321760"/>
    </source>
</evidence>
<feature type="region of interest" description="Disordered" evidence="1">
    <location>
        <begin position="1"/>
        <end position="40"/>
    </location>
</feature>
<feature type="region of interest" description="Disordered" evidence="1">
    <location>
        <begin position="138"/>
        <end position="187"/>
    </location>
</feature>
<reference evidence="4" key="1">
    <citation type="journal article" date="2023" name="Mol. Phylogenet. Evol.">
        <title>Genome-scale phylogeny and comparative genomics of the fungal order Sordariales.</title>
        <authorList>
            <person name="Hensen N."/>
            <person name="Bonometti L."/>
            <person name="Westerberg I."/>
            <person name="Brannstrom I.O."/>
            <person name="Guillou S."/>
            <person name="Cros-Aarteil S."/>
            <person name="Calhoun S."/>
            <person name="Haridas S."/>
            <person name="Kuo A."/>
            <person name="Mondo S."/>
            <person name="Pangilinan J."/>
            <person name="Riley R."/>
            <person name="LaButti K."/>
            <person name="Andreopoulos B."/>
            <person name="Lipzen A."/>
            <person name="Chen C."/>
            <person name="Yan M."/>
            <person name="Daum C."/>
            <person name="Ng V."/>
            <person name="Clum A."/>
            <person name="Steindorff A."/>
            <person name="Ohm R.A."/>
            <person name="Martin F."/>
            <person name="Silar P."/>
            <person name="Natvig D.O."/>
            <person name="Lalanne C."/>
            <person name="Gautier V."/>
            <person name="Ament-Velasquez S.L."/>
            <person name="Kruys A."/>
            <person name="Hutchinson M.I."/>
            <person name="Powell A.J."/>
            <person name="Barry K."/>
            <person name="Miller A.N."/>
            <person name="Grigoriev I.V."/>
            <person name="Debuchy R."/>
            <person name="Gladieux P."/>
            <person name="Hiltunen Thoren M."/>
            <person name="Johannesson H."/>
        </authorList>
    </citation>
    <scope>NUCLEOTIDE SEQUENCE</scope>
    <source>
        <strain evidence="4">PSN243</strain>
    </source>
</reference>
<evidence type="ECO:0000256" key="1">
    <source>
        <dbReference type="SAM" id="MobiDB-lite"/>
    </source>
</evidence>
<feature type="compositionally biased region" description="Basic and acidic residues" evidence="1">
    <location>
        <begin position="1"/>
        <end position="11"/>
    </location>
</feature>
<sequence length="553" mass="57999">MASPWDKETEARSSVSAVAQDGSNASTITPPRDFSNLPEVSPYSTYPEVIGAPKVSEKLDTGVPIPIGVLPPPFSEVDTGPHQLEGDETTTVAGTMATRRVVWWRRKRNRCLVIALVVLVLLVVVGVAVGVGVPLSRGKSGDAQGISGGGGSGSSGDGQGTGVGSPGSGPGPGSDEPPTPLDFGTPITFPAEPGASVCSGTVCPQTLAVAEFGSPSNIFMFARGTDNAIRVREIRNSAWRTAEWKSLGGKFISQPAASSMRDGRVDVLGVWEDLSTRILTFQNGVWETEWTSLGGESSSPPSSCGLVRNQLNVIHVGPDNALYHKNATDGNTWGPSLAGKWDQLAGSVSSSLDVGCAAVSGSMQRFDIVAYGPAPEYAMFFKRWNTTGGWQDWVGGKGSYKGDPTVVSTPERVDYFGIGTDNAVWTTGWTASAGYSEPLSLGGSFQSAVSGIAIDAKSRLDILAVGNDTRLKHRGRSHGLWGTEWEDLGGSFNSAPKVVLLNSTSVGVFGVGLNGEMIHSTFTLGTGYYWGGEGQWYSDGGSMASAWHRQDPA</sequence>
<feature type="compositionally biased region" description="Gly residues" evidence="1">
    <location>
        <begin position="146"/>
        <end position="172"/>
    </location>
</feature>
<feature type="transmembrane region" description="Helical" evidence="2">
    <location>
        <begin position="112"/>
        <end position="135"/>
    </location>
</feature>
<proteinExistence type="predicted"/>
<dbReference type="InterPro" id="IPR058502">
    <property type="entry name" value="PLL-like_beta-prop"/>
</dbReference>